<sequence>MNKFMLFTLSAISFNSIAAFAALTPTSVVDHIQHTGAKTYLQALARENAHAAVKSDWEYIIAGISSGNAEWLKIVPLIASATDAGFAEDLATALAQAIPRNVGGVMEVLNDSVPAVSVRSVCSMPLYVETVPQKNEYFVKAVQALYKLNTATSKPCLTQLIGTVGQAGPFRMVD</sequence>
<keyword evidence="3" id="KW-1185">Reference proteome</keyword>
<comment type="caution">
    <text evidence="2">The sequence shown here is derived from an EMBL/GenBank/DDBJ whole genome shotgun (WGS) entry which is preliminary data.</text>
</comment>
<feature type="chain" id="PRO_5046276498" evidence="1">
    <location>
        <begin position="22"/>
        <end position="174"/>
    </location>
</feature>
<gene>
    <name evidence="2" type="ORF">V8N49_20365</name>
</gene>
<dbReference type="RefSeq" id="WP_336203670.1">
    <property type="nucleotide sequence ID" value="NZ_JBANEI010000019.1"/>
</dbReference>
<accession>A0ABU8DKG1</accession>
<organism evidence="2 3">
    <name type="scientific">Erwinia aphidicola</name>
    <dbReference type="NCBI Taxonomy" id="68334"/>
    <lineage>
        <taxon>Bacteria</taxon>
        <taxon>Pseudomonadati</taxon>
        <taxon>Pseudomonadota</taxon>
        <taxon>Gammaproteobacteria</taxon>
        <taxon>Enterobacterales</taxon>
        <taxon>Erwiniaceae</taxon>
        <taxon>Erwinia</taxon>
    </lineage>
</organism>
<keyword evidence="1" id="KW-0732">Signal</keyword>
<evidence type="ECO:0000313" key="3">
    <source>
        <dbReference type="Proteomes" id="UP001306592"/>
    </source>
</evidence>
<dbReference type="EMBL" id="JBANEI010000019">
    <property type="protein sequence ID" value="MEI2683998.1"/>
    <property type="molecule type" value="Genomic_DNA"/>
</dbReference>
<proteinExistence type="predicted"/>
<evidence type="ECO:0000256" key="1">
    <source>
        <dbReference type="SAM" id="SignalP"/>
    </source>
</evidence>
<feature type="signal peptide" evidence="1">
    <location>
        <begin position="1"/>
        <end position="21"/>
    </location>
</feature>
<reference evidence="2 3" key="1">
    <citation type="submission" date="2024-02" db="EMBL/GenBank/DDBJ databases">
        <title>First report Erwinia aphidicola in onion in Chile.</title>
        <authorList>
            <person name="Valenzuela M."/>
            <person name="Pena M."/>
            <person name="Dutta B."/>
        </authorList>
    </citation>
    <scope>NUCLEOTIDE SEQUENCE [LARGE SCALE GENOMIC DNA]</scope>
    <source>
        <strain evidence="2 3">QCJ3A</strain>
    </source>
</reference>
<dbReference type="Proteomes" id="UP001306592">
    <property type="component" value="Unassembled WGS sequence"/>
</dbReference>
<name>A0ABU8DKG1_ERWAP</name>
<protein>
    <submittedName>
        <fullName evidence="2">Uncharacterized protein</fullName>
    </submittedName>
</protein>
<evidence type="ECO:0000313" key="2">
    <source>
        <dbReference type="EMBL" id="MEI2683998.1"/>
    </source>
</evidence>